<organism evidence="1">
    <name type="scientific">Arcobacter sp. AZ-2023</name>
    <dbReference type="NCBI Taxonomy" id="3074453"/>
    <lineage>
        <taxon>Bacteria</taxon>
        <taxon>Pseudomonadati</taxon>
        <taxon>Campylobacterota</taxon>
        <taxon>Epsilonproteobacteria</taxon>
        <taxon>Campylobacterales</taxon>
        <taxon>Arcobacteraceae</taxon>
        <taxon>Arcobacter</taxon>
    </lineage>
</organism>
<reference evidence="1" key="1">
    <citation type="submission" date="2023-09" db="EMBL/GenBank/DDBJ databases">
        <title>Arcobacter tbilisiensis sp. nov. isolated from chicken meat in Tbilisi, Georgia.</title>
        <authorList>
            <person name="Matthias R."/>
            <person name="Zautner A.E."/>
        </authorList>
    </citation>
    <scope>NUCLEOTIDE SEQUENCE</scope>
    <source>
        <strain evidence="1">LEO 107</strain>
    </source>
</reference>
<protein>
    <submittedName>
        <fullName evidence="1">Uncharacterized protein</fullName>
    </submittedName>
</protein>
<accession>A0AA96CU88</accession>
<name>A0AA96CU88_9BACT</name>
<sequence>MRSKGWDIPKIRNKTTGELEAGNIIYVLGTVDGKFYRKSTGKEANKLNIAWIKKNARDVLLKLIDKQGIEKEEKVSLEEYGIKVIQATARARNVNTQKEKEGYFRNHILPYFHEKKIFF</sequence>
<dbReference type="AlphaFoldDB" id="A0AA96CU88"/>
<gene>
    <name evidence="1" type="ORF">RJG54_08425</name>
</gene>
<dbReference type="EMBL" id="CP134846">
    <property type="protein sequence ID" value="WNL16235.1"/>
    <property type="molecule type" value="Genomic_DNA"/>
</dbReference>
<evidence type="ECO:0000313" key="1">
    <source>
        <dbReference type="EMBL" id="WNL16235.1"/>
    </source>
</evidence>
<proteinExistence type="predicted"/>